<dbReference type="OrthoDB" id="8591538at2"/>
<dbReference type="EC" id="1.14.13.-" evidence="5"/>
<dbReference type="GO" id="GO:0005737">
    <property type="term" value="C:cytoplasm"/>
    <property type="evidence" value="ECO:0007669"/>
    <property type="project" value="UniProtKB-SubCell"/>
</dbReference>
<gene>
    <name evidence="7" type="ORF">CDN99_14700</name>
</gene>
<keyword evidence="3 5" id="KW-0560">Oxidoreductase</keyword>
<dbReference type="PANTHER" id="PTHR46972:SF1">
    <property type="entry name" value="FAD DEPENDENT OXIDOREDUCTASE DOMAIN-CONTAINING PROTEIN"/>
    <property type="match status" value="1"/>
</dbReference>
<feature type="domain" description="FAD-binding" evidence="6">
    <location>
        <begin position="11"/>
        <end position="89"/>
    </location>
</feature>
<keyword evidence="5" id="KW-0963">Cytoplasm</keyword>
<keyword evidence="2 5" id="KW-0274">FAD</keyword>
<protein>
    <recommendedName>
        <fullName evidence="5">Flavin-dependent monooxygenase</fullName>
    </recommendedName>
    <alternativeName>
        <fullName evidence="5">TetX monooxygenase</fullName>
        <shortName evidence="5">TetX</shortName>
        <ecNumber evidence="5">1.14.13.-</ecNumber>
    </alternativeName>
</protein>
<evidence type="ECO:0000256" key="3">
    <source>
        <dbReference type="ARBA" id="ARBA00023002"/>
    </source>
</evidence>
<dbReference type="AlphaFoldDB" id="A0A246J8T7"/>
<feature type="binding site" evidence="5">
    <location>
        <position position="46"/>
    </location>
    <ligand>
        <name>NADPH</name>
        <dbReference type="ChEBI" id="CHEBI:57783"/>
    </ligand>
</feature>
<keyword evidence="4 5" id="KW-0503">Monooxygenase</keyword>
<keyword evidence="1 5" id="KW-0285">Flavoprotein</keyword>
<proteinExistence type="inferred from homology"/>
<dbReference type="InterPro" id="IPR002938">
    <property type="entry name" value="FAD-bd"/>
</dbReference>
<evidence type="ECO:0000256" key="1">
    <source>
        <dbReference type="ARBA" id="ARBA00022630"/>
    </source>
</evidence>
<comment type="subcellular location">
    <subcellularLocation>
        <location evidence="5">Cytoplasm</location>
    </subcellularLocation>
</comment>
<evidence type="ECO:0000313" key="7">
    <source>
        <dbReference type="EMBL" id="OWQ88966.1"/>
    </source>
</evidence>
<comment type="domain">
    <text evidence="5">Consists of an N-terminal FAD-binding domain with a Rossman fold and a C-terminal substrate-binding domain.</text>
</comment>
<comment type="function">
    <text evidence="5">An FAD-requiring monooxygenase active on some tetracycline antibiotic derivatives, which leads to their inactivation. Hydroxylates carbon 11a of tetracycline and some analogs.</text>
</comment>
<comment type="caution">
    <text evidence="7">The sequence shown here is derived from an EMBL/GenBank/DDBJ whole genome shotgun (WGS) entry which is preliminary data.</text>
</comment>
<dbReference type="PANTHER" id="PTHR46972">
    <property type="entry name" value="MONOOXYGENASE ASQM-RELATED"/>
    <property type="match status" value="1"/>
</dbReference>
<dbReference type="GO" id="GO:0046677">
    <property type="term" value="P:response to antibiotic"/>
    <property type="evidence" value="ECO:0007669"/>
    <property type="project" value="InterPro"/>
</dbReference>
<dbReference type="HAMAP" id="MF_00845">
    <property type="entry name" value="TetX_monooxygenase"/>
    <property type="match status" value="1"/>
</dbReference>
<comment type="similarity">
    <text evidence="5">Belongs to the aromatic-ring hydroxylase family. TetX subfamily.</text>
</comment>
<comment type="cofactor">
    <cofactor evidence="5">
        <name>FAD</name>
        <dbReference type="ChEBI" id="CHEBI:57692"/>
    </cofactor>
</comment>
<evidence type="ECO:0000256" key="2">
    <source>
        <dbReference type="ARBA" id="ARBA00022827"/>
    </source>
</evidence>
<feature type="binding site" evidence="5">
    <location>
        <position position="53"/>
    </location>
    <ligand>
        <name>FAD</name>
        <dbReference type="ChEBI" id="CHEBI:57692"/>
    </ligand>
</feature>
<dbReference type="Gene3D" id="3.50.50.60">
    <property type="entry name" value="FAD/NAD(P)-binding domain"/>
    <property type="match status" value="1"/>
</dbReference>
<comment type="catalytic activity">
    <reaction evidence="5">
        <text>a tetracycline + NADPH + O2 + H(+) = an 11a-hydroxytetracycline + NADP(+) + H2O</text>
        <dbReference type="Rhea" id="RHEA:61444"/>
        <dbReference type="ChEBI" id="CHEBI:15377"/>
        <dbReference type="ChEBI" id="CHEBI:15378"/>
        <dbReference type="ChEBI" id="CHEBI:15379"/>
        <dbReference type="ChEBI" id="CHEBI:57783"/>
        <dbReference type="ChEBI" id="CHEBI:58349"/>
        <dbReference type="ChEBI" id="CHEBI:144644"/>
        <dbReference type="ChEBI" id="CHEBI:144645"/>
    </reaction>
</comment>
<dbReference type="PRINTS" id="PR00420">
    <property type="entry name" value="RNGMNOXGNASE"/>
</dbReference>
<keyword evidence="8" id="KW-1185">Reference proteome</keyword>
<keyword evidence="5" id="KW-0521">NADP</keyword>
<dbReference type="InterPro" id="IPR036188">
    <property type="entry name" value="FAD/NAD-bd_sf"/>
</dbReference>
<dbReference type="GO" id="GO:0004497">
    <property type="term" value="F:monooxygenase activity"/>
    <property type="evidence" value="ECO:0007669"/>
    <property type="project" value="UniProtKB-UniRule"/>
</dbReference>
<dbReference type="RefSeq" id="WP_088385854.1">
    <property type="nucleotide sequence ID" value="NZ_NIOF01000006.1"/>
</dbReference>
<dbReference type="Proteomes" id="UP000197468">
    <property type="component" value="Unassembled WGS sequence"/>
</dbReference>
<organism evidence="7 8">
    <name type="scientific">Roseateles aquatilis</name>
    <dbReference type="NCBI Taxonomy" id="431061"/>
    <lineage>
        <taxon>Bacteria</taxon>
        <taxon>Pseudomonadati</taxon>
        <taxon>Pseudomonadota</taxon>
        <taxon>Betaproteobacteria</taxon>
        <taxon>Burkholderiales</taxon>
        <taxon>Sphaerotilaceae</taxon>
        <taxon>Roseateles</taxon>
    </lineage>
</organism>
<accession>A0A246J8T7</accession>
<dbReference type="InterPro" id="IPR043683">
    <property type="entry name" value="TetX_monooxygenase"/>
</dbReference>
<evidence type="ECO:0000256" key="4">
    <source>
        <dbReference type="ARBA" id="ARBA00023033"/>
    </source>
</evidence>
<evidence type="ECO:0000259" key="6">
    <source>
        <dbReference type="Pfam" id="PF01494"/>
    </source>
</evidence>
<sequence length="406" mass="43423">MPDLSPVSPRIAIVGGGPAGLTLARLLYLRGVHAVVFERDAHPLDRPQGGTLDLHDDGGLLALERCGLRAAFDAVARPEDQGTRVMSPQGDLLIDEQDESDAGRPEVDRTALRALLLDSLPTGMVRWNAALQALAPLPDGRWRLTAGSADGNDHPDGVDDVGTDSVGGASEDFDLVVGADGAWSRVRPWLSPYRPQHSGLTFVEFSIDDADRAHPEQSALVGRGKLWIEAPGKSLIVQRNGHAHLRGYAVFRVPADWAARRFDPADPASTRAALLEEFQDFAAPLRDLLRASDDRFAIRPIHALPVGHRWAPRRGLTLIGDAAHLMSPFGGEGVNAAMRDAVELAGQLGQGAAWDTAVERFEAEMFERVLPAAEGSAMGAALHLSHVGQALSVAHHHEVTAAHPPA</sequence>
<comment type="subunit">
    <text evidence="5">Monomer.</text>
</comment>
<keyword evidence="5" id="KW-0547">Nucleotide-binding</keyword>
<feature type="binding site" evidence="5">
    <location>
        <position position="109"/>
    </location>
    <ligand>
        <name>FAD</name>
        <dbReference type="ChEBI" id="CHEBI:57692"/>
    </ligand>
</feature>
<evidence type="ECO:0000256" key="5">
    <source>
        <dbReference type="HAMAP-Rule" id="MF_00845"/>
    </source>
</evidence>
<feature type="binding site" evidence="5">
    <location>
        <position position="321"/>
    </location>
    <ligand>
        <name>FAD</name>
        <dbReference type="ChEBI" id="CHEBI:57692"/>
    </ligand>
</feature>
<feature type="domain" description="FAD-binding" evidence="6">
    <location>
        <begin position="160"/>
        <end position="349"/>
    </location>
</feature>
<dbReference type="SUPFAM" id="SSF51905">
    <property type="entry name" value="FAD/NAD(P)-binding domain"/>
    <property type="match status" value="1"/>
</dbReference>
<dbReference type="Pfam" id="PF01494">
    <property type="entry name" value="FAD_binding_3"/>
    <property type="match status" value="2"/>
</dbReference>
<name>A0A246J8T7_9BURK</name>
<evidence type="ECO:0000313" key="8">
    <source>
        <dbReference type="Proteomes" id="UP000197468"/>
    </source>
</evidence>
<reference evidence="7 8" key="1">
    <citation type="journal article" date="2008" name="Int. J. Syst. Evol. Microbiol.">
        <title>Description of Roseateles aquatilis sp. nov. and Roseateles terrae sp. nov., in the class Betaproteobacteria, and emended description of the genus Roseateles.</title>
        <authorList>
            <person name="Gomila M."/>
            <person name="Bowien B."/>
            <person name="Falsen E."/>
            <person name="Moore E.R."/>
            <person name="Lalucat J."/>
        </authorList>
    </citation>
    <scope>NUCLEOTIDE SEQUENCE [LARGE SCALE GENOMIC DNA]</scope>
    <source>
        <strain evidence="7 8">CCUG 48205</strain>
    </source>
</reference>
<dbReference type="EMBL" id="NIOF01000006">
    <property type="protein sequence ID" value="OWQ88966.1"/>
    <property type="molecule type" value="Genomic_DNA"/>
</dbReference>
<dbReference type="GO" id="GO:0071949">
    <property type="term" value="F:FAD binding"/>
    <property type="evidence" value="ECO:0007669"/>
    <property type="project" value="InterPro"/>
</dbReference>